<dbReference type="InterPro" id="IPR021514">
    <property type="entry name" value="DUF3176"/>
</dbReference>
<keyword evidence="1" id="KW-0472">Membrane</keyword>
<dbReference type="PANTHER" id="PTHR35394">
    <property type="entry name" value="DUF3176 DOMAIN-CONTAINING PROTEIN"/>
    <property type="match status" value="1"/>
</dbReference>
<feature type="transmembrane region" description="Helical" evidence="1">
    <location>
        <begin position="144"/>
        <end position="163"/>
    </location>
</feature>
<gene>
    <name evidence="2" type="ORF">F53441_10759</name>
</gene>
<keyword evidence="3" id="KW-1185">Reference proteome</keyword>
<sequence length="656" mass="72751">MDNTRWIKQHHINVANIAKNESHITEQEKEKPKPKRGPFRPWLWEVLSLLFALALLVATIVIPARYNNKVQQSWPYDISLNTIIAILSTFMRASMLLVLAELLGQMGWQDLRRPRPVSDLHHFDNASRGIWGAFMLLWSVPPRFVSIVAALLVIISPAVTPFAQQAVATIPCSRAAPEKQAWLPISHHMPGTDAILAISPASYDINSGMKVDMMSGLVNPKGKDTAIEGTCSTGNCTFPVNSRGVSHSSIAMCSSCIDTTELIKLKVGKDAQGTNGYFGKPYNFTLPNGQWIAINLSSDLQTETGELGWALGIANSSFAAVADIAITNVTVLRFDKSACNSTGSANLTCPMDRLNSELPEGMRNQNARATSCALYPCVKQYKARIEAGSLYEEIVDTKALFYEGKMDPWTSSGPNSSLRPNRTYVPPACVIEGKEYNLENFTQSGDPKFPGQNLIIQGTNYTIPNQCVYSLTFGYARALARYTEELFDKGVCAFSILGNRPLDCLNQWWLAPLYNTSFTDMDRTFNQFTTAITNNFRKQRSPGSRLPQTDQVVGEATEMAICTVFDWRWVMMPASLMAITTGLLIYAVVQSFMNPGVPVWKTSILPLLFYGPNVLNDRTNETDLDELQKEAGKVKVKFQDQDGVRLREVDTTSTES</sequence>
<dbReference type="Pfam" id="PF11374">
    <property type="entry name" value="DUF3176"/>
    <property type="match status" value="1"/>
</dbReference>
<organism evidence="2 3">
    <name type="scientific">Fusarium austroafricanum</name>
    <dbReference type="NCBI Taxonomy" id="2364996"/>
    <lineage>
        <taxon>Eukaryota</taxon>
        <taxon>Fungi</taxon>
        <taxon>Dikarya</taxon>
        <taxon>Ascomycota</taxon>
        <taxon>Pezizomycotina</taxon>
        <taxon>Sordariomycetes</taxon>
        <taxon>Hypocreomycetidae</taxon>
        <taxon>Hypocreales</taxon>
        <taxon>Nectriaceae</taxon>
        <taxon>Fusarium</taxon>
        <taxon>Fusarium concolor species complex</taxon>
    </lineage>
</organism>
<dbReference type="EMBL" id="JAADJG010000520">
    <property type="protein sequence ID" value="KAF4445506.1"/>
    <property type="molecule type" value="Genomic_DNA"/>
</dbReference>
<comment type="caution">
    <text evidence="2">The sequence shown here is derived from an EMBL/GenBank/DDBJ whole genome shotgun (WGS) entry which is preliminary data.</text>
</comment>
<dbReference type="AlphaFoldDB" id="A0A8H4K8V2"/>
<dbReference type="PANTHER" id="PTHR35394:SF5">
    <property type="entry name" value="DUF3176 DOMAIN-CONTAINING PROTEIN"/>
    <property type="match status" value="1"/>
</dbReference>
<proteinExistence type="predicted"/>
<reference evidence="2" key="1">
    <citation type="submission" date="2020-01" db="EMBL/GenBank/DDBJ databases">
        <title>Identification and distribution of gene clusters putatively required for synthesis of sphingolipid metabolism inhibitors in phylogenetically diverse species of the filamentous fungus Fusarium.</title>
        <authorList>
            <person name="Kim H.-S."/>
            <person name="Busman M."/>
            <person name="Brown D.W."/>
            <person name="Divon H."/>
            <person name="Uhlig S."/>
            <person name="Proctor R.H."/>
        </authorList>
    </citation>
    <scope>NUCLEOTIDE SEQUENCE</scope>
    <source>
        <strain evidence="2">NRRL 53441</strain>
    </source>
</reference>
<name>A0A8H4K8V2_9HYPO</name>
<feature type="transmembrane region" description="Helical" evidence="1">
    <location>
        <begin position="42"/>
        <end position="62"/>
    </location>
</feature>
<dbReference type="Proteomes" id="UP000605986">
    <property type="component" value="Unassembled WGS sequence"/>
</dbReference>
<protein>
    <submittedName>
        <fullName evidence="2">Uncharacterized protein</fullName>
    </submittedName>
</protein>
<evidence type="ECO:0000256" key="1">
    <source>
        <dbReference type="SAM" id="Phobius"/>
    </source>
</evidence>
<evidence type="ECO:0000313" key="3">
    <source>
        <dbReference type="Proteomes" id="UP000605986"/>
    </source>
</evidence>
<accession>A0A8H4K8V2</accession>
<evidence type="ECO:0000313" key="2">
    <source>
        <dbReference type="EMBL" id="KAF4445506.1"/>
    </source>
</evidence>
<dbReference type="OrthoDB" id="5242705at2759"/>
<keyword evidence="1" id="KW-0812">Transmembrane</keyword>
<feature type="transmembrane region" description="Helical" evidence="1">
    <location>
        <begin position="82"/>
        <end position="103"/>
    </location>
</feature>
<keyword evidence="1" id="KW-1133">Transmembrane helix</keyword>